<dbReference type="Gene3D" id="3.40.1110.10">
    <property type="entry name" value="Calcium-transporting ATPase, cytoplasmic domain N"/>
    <property type="match status" value="1"/>
</dbReference>
<proteinExistence type="predicted"/>
<dbReference type="InterPro" id="IPR006068">
    <property type="entry name" value="ATPase_P-typ_cation-transptr_C"/>
</dbReference>
<evidence type="ECO:0000256" key="6">
    <source>
        <dbReference type="ARBA" id="ARBA00022989"/>
    </source>
</evidence>
<dbReference type="SMART" id="SM00831">
    <property type="entry name" value="Cation_ATPase_N"/>
    <property type="match status" value="1"/>
</dbReference>
<keyword evidence="2 10" id="KW-0812">Transmembrane</keyword>
<feature type="transmembrane region" description="Helical" evidence="10">
    <location>
        <begin position="710"/>
        <end position="733"/>
    </location>
</feature>
<reference evidence="12 13" key="1">
    <citation type="submission" date="2020-08" db="EMBL/GenBank/DDBJ databases">
        <title>Genome sequence of Nocardioides mesophilus KACC 16243T.</title>
        <authorList>
            <person name="Hyun D.-W."/>
            <person name="Bae J.-W."/>
        </authorList>
    </citation>
    <scope>NUCLEOTIDE SEQUENCE [LARGE SCALE GENOMIC DNA]</scope>
    <source>
        <strain evidence="12 13">KACC 16243</strain>
    </source>
</reference>
<evidence type="ECO:0000256" key="7">
    <source>
        <dbReference type="ARBA" id="ARBA00023136"/>
    </source>
</evidence>
<feature type="transmembrane region" description="Helical" evidence="10">
    <location>
        <begin position="637"/>
        <end position="658"/>
    </location>
</feature>
<feature type="domain" description="Cation-transporting P-type ATPase N-terminal" evidence="11">
    <location>
        <begin position="3"/>
        <end position="84"/>
    </location>
</feature>
<evidence type="ECO:0000256" key="3">
    <source>
        <dbReference type="ARBA" id="ARBA00022741"/>
    </source>
</evidence>
<dbReference type="InterPro" id="IPR023299">
    <property type="entry name" value="ATPase_P-typ_cyto_dom_N"/>
</dbReference>
<gene>
    <name evidence="12" type="ORF">H9L09_15250</name>
</gene>
<dbReference type="GO" id="GO:0005524">
    <property type="term" value="F:ATP binding"/>
    <property type="evidence" value="ECO:0007669"/>
    <property type="project" value="UniProtKB-KW"/>
</dbReference>
<dbReference type="SUPFAM" id="SSF81665">
    <property type="entry name" value="Calcium ATPase, transmembrane domain M"/>
    <property type="match status" value="1"/>
</dbReference>
<dbReference type="Gene3D" id="1.20.1110.10">
    <property type="entry name" value="Calcium-transporting ATPase, transmembrane domain"/>
    <property type="match status" value="1"/>
</dbReference>
<feature type="transmembrane region" description="Helical" evidence="10">
    <location>
        <begin position="670"/>
        <end position="689"/>
    </location>
</feature>
<feature type="transmembrane region" description="Helical" evidence="10">
    <location>
        <begin position="739"/>
        <end position="760"/>
    </location>
</feature>
<dbReference type="InterPro" id="IPR018303">
    <property type="entry name" value="ATPase_P-typ_P_site"/>
</dbReference>
<dbReference type="SUPFAM" id="SSF81653">
    <property type="entry name" value="Calcium ATPase, transduction domain A"/>
    <property type="match status" value="1"/>
</dbReference>
<dbReference type="Pfam" id="PF00122">
    <property type="entry name" value="E1-E2_ATPase"/>
    <property type="match status" value="1"/>
</dbReference>
<dbReference type="EMBL" id="CP060713">
    <property type="protein sequence ID" value="QNN51876.1"/>
    <property type="molecule type" value="Genomic_DNA"/>
</dbReference>
<protein>
    <submittedName>
        <fullName evidence="12">Cation-transporting P-type ATPase</fullName>
    </submittedName>
</protein>
<feature type="transmembrane region" description="Helical" evidence="10">
    <location>
        <begin position="772"/>
        <end position="791"/>
    </location>
</feature>
<feature type="transmembrane region" description="Helical" evidence="10">
    <location>
        <begin position="88"/>
        <end position="104"/>
    </location>
</feature>
<dbReference type="SFLD" id="SFLDF00027">
    <property type="entry name" value="p-type_atpase"/>
    <property type="match status" value="1"/>
</dbReference>
<dbReference type="InterPro" id="IPR044492">
    <property type="entry name" value="P_typ_ATPase_HD_dom"/>
</dbReference>
<dbReference type="InterPro" id="IPR059000">
    <property type="entry name" value="ATPase_P-type_domA"/>
</dbReference>
<dbReference type="SFLD" id="SFLDS00003">
    <property type="entry name" value="Haloacid_Dehalogenase"/>
    <property type="match status" value="1"/>
</dbReference>
<dbReference type="Proteomes" id="UP000515947">
    <property type="component" value="Chromosome"/>
</dbReference>
<dbReference type="SUPFAM" id="SSF56784">
    <property type="entry name" value="HAD-like"/>
    <property type="match status" value="1"/>
</dbReference>
<keyword evidence="7 10" id="KW-0472">Membrane</keyword>
<organism evidence="12 13">
    <name type="scientific">Nocardioides mesophilus</name>
    <dbReference type="NCBI Taxonomy" id="433659"/>
    <lineage>
        <taxon>Bacteria</taxon>
        <taxon>Bacillati</taxon>
        <taxon>Actinomycetota</taxon>
        <taxon>Actinomycetes</taxon>
        <taxon>Propionibacteriales</taxon>
        <taxon>Nocardioidaceae</taxon>
        <taxon>Nocardioides</taxon>
    </lineage>
</organism>
<feature type="transmembrane region" description="Helical" evidence="10">
    <location>
        <begin position="265"/>
        <end position="290"/>
    </location>
</feature>
<dbReference type="RefSeq" id="WP_187577719.1">
    <property type="nucleotide sequence ID" value="NZ_CP060713.1"/>
</dbReference>
<evidence type="ECO:0000256" key="4">
    <source>
        <dbReference type="ARBA" id="ARBA00022840"/>
    </source>
</evidence>
<keyword evidence="6 10" id="KW-1133">Transmembrane helix</keyword>
<comment type="catalytic activity">
    <reaction evidence="8">
        <text>ATP + H2O = ADP + phosphate + H(+)</text>
        <dbReference type="Rhea" id="RHEA:13065"/>
        <dbReference type="ChEBI" id="CHEBI:15377"/>
        <dbReference type="ChEBI" id="CHEBI:15378"/>
        <dbReference type="ChEBI" id="CHEBI:30616"/>
        <dbReference type="ChEBI" id="CHEBI:43474"/>
        <dbReference type="ChEBI" id="CHEBI:456216"/>
    </reaction>
</comment>
<evidence type="ECO:0000256" key="1">
    <source>
        <dbReference type="ARBA" id="ARBA00004651"/>
    </source>
</evidence>
<evidence type="ECO:0000313" key="12">
    <source>
        <dbReference type="EMBL" id="QNN51876.1"/>
    </source>
</evidence>
<name>A0A7G9R8F1_9ACTN</name>
<dbReference type="GO" id="GO:0005886">
    <property type="term" value="C:plasma membrane"/>
    <property type="evidence" value="ECO:0007669"/>
    <property type="project" value="UniProtKB-SubCell"/>
</dbReference>
<dbReference type="InterPro" id="IPR004014">
    <property type="entry name" value="ATPase_P-typ_cation-transptr_N"/>
</dbReference>
<dbReference type="Gene3D" id="2.70.150.10">
    <property type="entry name" value="Calcium-transporting ATPase, cytoplasmic transduction domain A"/>
    <property type="match status" value="1"/>
</dbReference>
<dbReference type="GO" id="GO:0016887">
    <property type="term" value="F:ATP hydrolysis activity"/>
    <property type="evidence" value="ECO:0007669"/>
    <property type="project" value="InterPro"/>
</dbReference>
<dbReference type="AlphaFoldDB" id="A0A7G9R8F1"/>
<evidence type="ECO:0000259" key="11">
    <source>
        <dbReference type="SMART" id="SM00831"/>
    </source>
</evidence>
<evidence type="ECO:0000256" key="9">
    <source>
        <dbReference type="SAM" id="MobiDB-lite"/>
    </source>
</evidence>
<accession>A0A7G9R8F1</accession>
<evidence type="ECO:0000256" key="10">
    <source>
        <dbReference type="SAM" id="Phobius"/>
    </source>
</evidence>
<dbReference type="PANTHER" id="PTHR42861">
    <property type="entry name" value="CALCIUM-TRANSPORTING ATPASE"/>
    <property type="match status" value="1"/>
</dbReference>
<evidence type="ECO:0000256" key="5">
    <source>
        <dbReference type="ARBA" id="ARBA00022967"/>
    </source>
</evidence>
<dbReference type="PROSITE" id="PS00154">
    <property type="entry name" value="ATPASE_E1_E2"/>
    <property type="match status" value="1"/>
</dbReference>
<keyword evidence="5" id="KW-1278">Translocase</keyword>
<dbReference type="PRINTS" id="PR00120">
    <property type="entry name" value="HATPASE"/>
</dbReference>
<dbReference type="InterPro" id="IPR023298">
    <property type="entry name" value="ATPase_P-typ_TM_dom_sf"/>
</dbReference>
<feature type="transmembrane region" description="Helical" evidence="10">
    <location>
        <begin position="803"/>
        <end position="823"/>
    </location>
</feature>
<evidence type="ECO:0000313" key="13">
    <source>
        <dbReference type="Proteomes" id="UP000515947"/>
    </source>
</evidence>
<dbReference type="Pfam" id="PF00689">
    <property type="entry name" value="Cation_ATPase_C"/>
    <property type="match status" value="1"/>
</dbReference>
<sequence>MVAPRDVEPPDVEDDLAAPARPERPVPGSGLSVDEARRLLEEHGPNRIPRSRPPRMLGRVLMQLRDPMLLLLLAAGVFTTLTGDVPDTLVIGLVVVLNTVLGVVQEWRAERAIAALDRLAAPWAVVIRDGAPTRLSAEDVVPGDLLVLGAGDVVAADGELVEAHRLQLDESAITGESEPRERAVGEQVEAGTVTTRGRAVAVVTRTGATSGLGRIAALVAQAPRRSTPLQQRLTRLSGQLVVAVAALATLVLLLGLARGRPLVDMILVAVSLAVAAVPESLPAVVSIALATGAHRMAQRHAVVRALPAVETLGSVTVLASDKTGTLTEGKMVVERLWTPADGEPAERDLLRDGVLCNDAQDSIDDSGDPLEVALVNAAREVFPVAAARQEWARLEERPFDNQVRRMLTLHRNDAGRRLLVCKGAAEAVAELLADDQPAQRSLLAAEELSEAGYRVLMVADREGDELLGLDDAGLRLVGLVAISDPPRAAARGVIDELHGAGIRLVLVTGDNAGTARAVAARLGLLDATPAVVEGADLSGRLAQGPPDDVGVFARIRPEQKVEIVEHLQQCGEVVAMTGDGVNDAPALRRADIGVAMGDTGTEVARQAADVVLVDDNLETLAHAVEEGRRVYTNIRTFLRYGISGGFAEVAVMLLGPFLGMPIPLLPAQILWINMLTHGLPGVAFSAEPADPRTMKQPSRPPQESILGAGLLRQIAIAGSLIGVVSLVAGLLALQWGAHVQSSVFVTLAFGQLSVALALRAPVARRRLRERMVELAVAGAVLLQLLALYVPLLQELLGTRPLTASELAAAGALGVLPGLAVRVFRGR</sequence>
<dbReference type="Gene3D" id="3.40.50.1000">
    <property type="entry name" value="HAD superfamily/HAD-like"/>
    <property type="match status" value="1"/>
</dbReference>
<keyword evidence="13" id="KW-1185">Reference proteome</keyword>
<feature type="region of interest" description="Disordered" evidence="9">
    <location>
        <begin position="1"/>
        <end position="35"/>
    </location>
</feature>
<dbReference type="Pfam" id="PF00690">
    <property type="entry name" value="Cation_ATPase_N"/>
    <property type="match status" value="1"/>
</dbReference>
<dbReference type="InterPro" id="IPR036412">
    <property type="entry name" value="HAD-like_sf"/>
</dbReference>
<dbReference type="InterPro" id="IPR023214">
    <property type="entry name" value="HAD_sf"/>
</dbReference>
<dbReference type="KEGG" id="nmes:H9L09_15250"/>
<dbReference type="SUPFAM" id="SSF81660">
    <property type="entry name" value="Metal cation-transporting ATPase, ATP-binding domain N"/>
    <property type="match status" value="1"/>
</dbReference>
<dbReference type="SFLD" id="SFLDG00002">
    <property type="entry name" value="C1.7:_P-type_atpase_like"/>
    <property type="match status" value="1"/>
</dbReference>
<dbReference type="InterPro" id="IPR008250">
    <property type="entry name" value="ATPase_P-typ_transduc_dom_A_sf"/>
</dbReference>
<comment type="subcellular location">
    <subcellularLocation>
        <location evidence="1">Cell membrane</location>
        <topology evidence="1">Multi-pass membrane protein</topology>
    </subcellularLocation>
</comment>
<evidence type="ECO:0000256" key="8">
    <source>
        <dbReference type="ARBA" id="ARBA00049360"/>
    </source>
</evidence>
<evidence type="ECO:0000256" key="2">
    <source>
        <dbReference type="ARBA" id="ARBA00022692"/>
    </source>
</evidence>
<dbReference type="InterPro" id="IPR001757">
    <property type="entry name" value="P_typ_ATPase"/>
</dbReference>
<feature type="transmembrane region" description="Helical" evidence="10">
    <location>
        <begin position="240"/>
        <end position="259"/>
    </location>
</feature>
<keyword evidence="3" id="KW-0547">Nucleotide-binding</keyword>
<dbReference type="PRINTS" id="PR00119">
    <property type="entry name" value="CATATPASE"/>
</dbReference>
<keyword evidence="4" id="KW-0067">ATP-binding</keyword>
<dbReference type="Pfam" id="PF00702">
    <property type="entry name" value="Hydrolase"/>
    <property type="match status" value="1"/>
</dbReference>
<dbReference type="NCBIfam" id="TIGR01494">
    <property type="entry name" value="ATPase_P-type"/>
    <property type="match status" value="2"/>
</dbReference>